<dbReference type="InterPro" id="IPR046879">
    <property type="entry name" value="KANL3/Tex30_Abhydrolase"/>
</dbReference>
<proteinExistence type="predicted"/>
<dbReference type="OrthoDB" id="6415022at2759"/>
<feature type="compositionally biased region" description="Basic and acidic residues" evidence="1">
    <location>
        <begin position="357"/>
        <end position="366"/>
    </location>
</feature>
<dbReference type="VEuPathDB" id="FungiDB:Z520_05005"/>
<feature type="region of interest" description="Disordered" evidence="1">
    <location>
        <begin position="1"/>
        <end position="76"/>
    </location>
</feature>
<dbReference type="InterPro" id="IPR029058">
    <property type="entry name" value="AB_hydrolase_fold"/>
</dbReference>
<dbReference type="InterPro" id="IPR026555">
    <property type="entry name" value="NSL3/Tex30"/>
</dbReference>
<sequence length="386" mass="41301">MAPRATRRATASAARTRSSAAEDEGAKSKPEVQEANPHIEHGEDVDDGSSKKKPATTEAKDRPQPTTPALLPPSLNLSSSTSIKFTAFTVSSGKSSKKETACLRSHRAPHSTSLIFTHGAGGDLSAAAMVNFSQGFAATGLGVVMFQGNMNVQARAGLFGLVKEYERENGSLAGTDDDTGTKRKMTEARENSVAYGGRSMGARAAVIASHIDPSVKALVLASYPLISPAGDIRDKILLDISADVDVLFISGDNDSMCPLARLQTVRDKMRARTWRVVVKGADHGMNIRGGKKLKDGTERLGKECGRVAARWLRERDEDKREMTISWDGEKGRLIGGGVWIGEGTGTTTQGNARKGAKKEEGDHPVDEEGGDDEAEQVGTKRRRTKK</sequence>
<evidence type="ECO:0000259" key="2">
    <source>
        <dbReference type="Pfam" id="PF20408"/>
    </source>
</evidence>
<gene>
    <name evidence="3" type="ORF">Z520_05005</name>
</gene>
<dbReference type="Pfam" id="PF20408">
    <property type="entry name" value="Abhydrolase_11"/>
    <property type="match status" value="1"/>
</dbReference>
<reference evidence="3 4" key="1">
    <citation type="submission" date="2015-01" db="EMBL/GenBank/DDBJ databases">
        <title>The Genome Sequence of Fonsecaea multimorphosa CBS 102226.</title>
        <authorList>
            <consortium name="The Broad Institute Genomics Platform"/>
            <person name="Cuomo C."/>
            <person name="de Hoog S."/>
            <person name="Gorbushina A."/>
            <person name="Stielow B."/>
            <person name="Teixiera M."/>
            <person name="Abouelleil A."/>
            <person name="Chapman S.B."/>
            <person name="Priest M."/>
            <person name="Young S.K."/>
            <person name="Wortman J."/>
            <person name="Nusbaum C."/>
            <person name="Birren B."/>
        </authorList>
    </citation>
    <scope>NUCLEOTIDE SEQUENCE [LARGE SCALE GENOMIC DNA]</scope>
    <source>
        <strain evidence="3 4">CBS 102226</strain>
    </source>
</reference>
<evidence type="ECO:0000313" key="4">
    <source>
        <dbReference type="Proteomes" id="UP000053411"/>
    </source>
</evidence>
<evidence type="ECO:0000256" key="1">
    <source>
        <dbReference type="SAM" id="MobiDB-lite"/>
    </source>
</evidence>
<feature type="compositionally biased region" description="Basic and acidic residues" evidence="1">
    <location>
        <begin position="24"/>
        <end position="42"/>
    </location>
</feature>
<dbReference type="PANTHER" id="PTHR13136:SF11">
    <property type="entry name" value="TESTIS-EXPRESSED PROTEIN 30"/>
    <property type="match status" value="1"/>
</dbReference>
<organism evidence="3 4">
    <name type="scientific">Fonsecaea multimorphosa CBS 102226</name>
    <dbReference type="NCBI Taxonomy" id="1442371"/>
    <lineage>
        <taxon>Eukaryota</taxon>
        <taxon>Fungi</taxon>
        <taxon>Dikarya</taxon>
        <taxon>Ascomycota</taxon>
        <taxon>Pezizomycotina</taxon>
        <taxon>Eurotiomycetes</taxon>
        <taxon>Chaetothyriomycetidae</taxon>
        <taxon>Chaetothyriales</taxon>
        <taxon>Herpotrichiellaceae</taxon>
        <taxon>Fonsecaea</taxon>
    </lineage>
</organism>
<dbReference type="Proteomes" id="UP000053411">
    <property type="component" value="Unassembled WGS sequence"/>
</dbReference>
<dbReference type="Gene3D" id="3.40.50.1820">
    <property type="entry name" value="alpha/beta hydrolase"/>
    <property type="match status" value="1"/>
</dbReference>
<dbReference type="GeneID" id="27710751"/>
<dbReference type="STRING" id="1442371.A0A0D2K8H4"/>
<dbReference type="SUPFAM" id="SSF53474">
    <property type="entry name" value="alpha/beta-Hydrolases"/>
    <property type="match status" value="1"/>
</dbReference>
<feature type="compositionally biased region" description="Low complexity" evidence="1">
    <location>
        <begin position="67"/>
        <end position="76"/>
    </location>
</feature>
<dbReference type="RefSeq" id="XP_016633552.1">
    <property type="nucleotide sequence ID" value="XM_016775509.1"/>
</dbReference>
<feature type="compositionally biased region" description="Low complexity" evidence="1">
    <location>
        <begin position="8"/>
        <end position="19"/>
    </location>
</feature>
<protein>
    <recommendedName>
        <fullName evidence="2">KANL3/Tex30 alpha/beta hydrolase-like domain-containing protein</fullName>
    </recommendedName>
</protein>
<name>A0A0D2K8H4_9EURO</name>
<dbReference type="PANTHER" id="PTHR13136">
    <property type="entry name" value="TESTIS DEVELOPMENT PROTEIN PRTD"/>
    <property type="match status" value="1"/>
</dbReference>
<dbReference type="EMBL" id="KN848069">
    <property type="protein sequence ID" value="KIX99429.1"/>
    <property type="molecule type" value="Genomic_DNA"/>
</dbReference>
<dbReference type="AlphaFoldDB" id="A0A0D2K8H4"/>
<keyword evidence="4" id="KW-1185">Reference proteome</keyword>
<feature type="region of interest" description="Disordered" evidence="1">
    <location>
        <begin position="337"/>
        <end position="386"/>
    </location>
</feature>
<accession>A0A0D2K8H4</accession>
<evidence type="ECO:0000313" key="3">
    <source>
        <dbReference type="EMBL" id="KIX99429.1"/>
    </source>
</evidence>
<feature type="domain" description="KANL3/Tex30 alpha/beta hydrolase-like" evidence="2">
    <location>
        <begin position="112"/>
        <end position="289"/>
    </location>
</feature>